<sequence>MGATTRRKASLYSACSNPRSLEDLLLSLHGRITQEVEEGCGQVMKTKASWVADPRINRKATDFITKILRIIASLNMNFVLFNLELQLGELEHHIRNS</sequence>
<reference evidence="2" key="1">
    <citation type="journal article" date="2023" name="G3 (Bethesda)">
        <title>Genome assembly and association tests identify interacting loci associated with vigor, precocity, and sex in interspecific pistachio rootstocks.</title>
        <authorList>
            <person name="Palmer W."/>
            <person name="Jacygrad E."/>
            <person name="Sagayaradj S."/>
            <person name="Cavanaugh K."/>
            <person name="Han R."/>
            <person name="Bertier L."/>
            <person name="Beede B."/>
            <person name="Kafkas S."/>
            <person name="Golino D."/>
            <person name="Preece J."/>
            <person name="Michelmore R."/>
        </authorList>
    </citation>
    <scope>NUCLEOTIDE SEQUENCE [LARGE SCALE GENOMIC DNA]</scope>
</reference>
<gene>
    <name evidence="1" type="ORF">Pint_21858</name>
</gene>
<organism evidence="1 2">
    <name type="scientific">Pistacia integerrima</name>
    <dbReference type="NCBI Taxonomy" id="434235"/>
    <lineage>
        <taxon>Eukaryota</taxon>
        <taxon>Viridiplantae</taxon>
        <taxon>Streptophyta</taxon>
        <taxon>Embryophyta</taxon>
        <taxon>Tracheophyta</taxon>
        <taxon>Spermatophyta</taxon>
        <taxon>Magnoliopsida</taxon>
        <taxon>eudicotyledons</taxon>
        <taxon>Gunneridae</taxon>
        <taxon>Pentapetalae</taxon>
        <taxon>rosids</taxon>
        <taxon>malvids</taxon>
        <taxon>Sapindales</taxon>
        <taxon>Anacardiaceae</taxon>
        <taxon>Pistacia</taxon>
    </lineage>
</organism>
<evidence type="ECO:0000313" key="2">
    <source>
        <dbReference type="Proteomes" id="UP001163603"/>
    </source>
</evidence>
<proteinExistence type="predicted"/>
<dbReference type="Proteomes" id="UP001163603">
    <property type="component" value="Chromosome 13"/>
</dbReference>
<protein>
    <submittedName>
        <fullName evidence="1">Uncharacterized protein</fullName>
    </submittedName>
</protein>
<evidence type="ECO:0000313" key="1">
    <source>
        <dbReference type="EMBL" id="KAJ0013175.1"/>
    </source>
</evidence>
<comment type="caution">
    <text evidence="1">The sequence shown here is derived from an EMBL/GenBank/DDBJ whole genome shotgun (WGS) entry which is preliminary data.</text>
</comment>
<accession>A0ACC0X9T2</accession>
<name>A0ACC0X9T2_9ROSI</name>
<dbReference type="EMBL" id="CM047748">
    <property type="protein sequence ID" value="KAJ0013175.1"/>
    <property type="molecule type" value="Genomic_DNA"/>
</dbReference>
<keyword evidence="2" id="KW-1185">Reference proteome</keyword>